<name>A0ABW3KAF0_9BACT</name>
<dbReference type="Pfam" id="PF05175">
    <property type="entry name" value="MTS"/>
    <property type="match status" value="1"/>
</dbReference>
<reference evidence="9" key="1">
    <citation type="journal article" date="2019" name="Int. J. Syst. Evol. Microbiol.">
        <title>The Global Catalogue of Microorganisms (GCM) 10K type strain sequencing project: providing services to taxonomists for standard genome sequencing and annotation.</title>
        <authorList>
            <consortium name="The Broad Institute Genomics Platform"/>
            <consortium name="The Broad Institute Genome Sequencing Center for Infectious Disease"/>
            <person name="Wu L."/>
            <person name="Ma J."/>
        </authorList>
    </citation>
    <scope>NUCLEOTIDE SEQUENCE [LARGE SCALE GENOMIC DNA]</scope>
    <source>
        <strain evidence="9">CCUG 58938</strain>
    </source>
</reference>
<protein>
    <recommendedName>
        <fullName evidence="5">Release factor glutamine methyltransferase</fullName>
        <shortName evidence="5">RF MTase</shortName>
        <ecNumber evidence="5">2.1.1.297</ecNumber>
    </recommendedName>
    <alternativeName>
        <fullName evidence="5">N5-glutamine methyltransferase PrmC</fullName>
    </alternativeName>
    <alternativeName>
        <fullName evidence="5">Protein-(glutamine-N5) MTase PrmC</fullName>
    </alternativeName>
    <alternativeName>
        <fullName evidence="5">Protein-glutamine N-methyltransferase PrmC</fullName>
    </alternativeName>
</protein>
<feature type="binding site" evidence="5">
    <location>
        <position position="190"/>
    </location>
    <ligand>
        <name>S-adenosyl-L-methionine</name>
        <dbReference type="ChEBI" id="CHEBI:59789"/>
    </ligand>
</feature>
<evidence type="ECO:0000259" key="7">
    <source>
        <dbReference type="Pfam" id="PF17827"/>
    </source>
</evidence>
<feature type="domain" description="Release factor glutamine methyltransferase N-terminal" evidence="7">
    <location>
        <begin position="16"/>
        <end position="77"/>
    </location>
</feature>
<keyword evidence="9" id="KW-1185">Reference proteome</keyword>
<dbReference type="PROSITE" id="PS00092">
    <property type="entry name" value="N6_MTASE"/>
    <property type="match status" value="1"/>
</dbReference>
<dbReference type="EC" id="2.1.1.297" evidence="5"/>
<dbReference type="InterPro" id="IPR029063">
    <property type="entry name" value="SAM-dependent_MTases_sf"/>
</dbReference>
<comment type="function">
    <text evidence="5">Methylates the class 1 translation termination release factors RF1/PrfA and RF2/PrfB on the glutamine residue of the universally conserved GGQ motif.</text>
</comment>
<dbReference type="SUPFAM" id="SSF53335">
    <property type="entry name" value="S-adenosyl-L-methionine-dependent methyltransferases"/>
    <property type="match status" value="1"/>
</dbReference>
<dbReference type="InterPro" id="IPR004556">
    <property type="entry name" value="HemK-like"/>
</dbReference>
<evidence type="ECO:0000256" key="2">
    <source>
        <dbReference type="ARBA" id="ARBA00022679"/>
    </source>
</evidence>
<dbReference type="Gene3D" id="1.10.8.10">
    <property type="entry name" value="DNA helicase RuvA subunit, C-terminal domain"/>
    <property type="match status" value="1"/>
</dbReference>
<dbReference type="PANTHER" id="PTHR18895:SF74">
    <property type="entry name" value="MTRF1L RELEASE FACTOR GLUTAMINE METHYLTRANSFERASE"/>
    <property type="match status" value="1"/>
</dbReference>
<dbReference type="Pfam" id="PF17827">
    <property type="entry name" value="PrmC_N"/>
    <property type="match status" value="1"/>
</dbReference>
<dbReference type="PANTHER" id="PTHR18895">
    <property type="entry name" value="HEMK METHYLTRANSFERASE"/>
    <property type="match status" value="1"/>
</dbReference>
<feature type="binding site" evidence="5">
    <location>
        <begin position="190"/>
        <end position="193"/>
    </location>
    <ligand>
        <name>substrate</name>
    </ligand>
</feature>
<feature type="binding site" evidence="5">
    <location>
        <position position="147"/>
    </location>
    <ligand>
        <name>S-adenosyl-L-methionine</name>
        <dbReference type="ChEBI" id="CHEBI:59789"/>
    </ligand>
</feature>
<comment type="caution">
    <text evidence="8">The sequence shown here is derived from an EMBL/GenBank/DDBJ whole genome shotgun (WGS) entry which is preliminary data.</text>
</comment>
<gene>
    <name evidence="5 8" type="primary">prmC</name>
    <name evidence="8" type="ORF">ACFQ21_22925</name>
</gene>
<keyword evidence="2 5" id="KW-0808">Transferase</keyword>
<evidence type="ECO:0000313" key="9">
    <source>
        <dbReference type="Proteomes" id="UP001597112"/>
    </source>
</evidence>
<evidence type="ECO:0000256" key="4">
    <source>
        <dbReference type="ARBA" id="ARBA00048391"/>
    </source>
</evidence>
<evidence type="ECO:0000313" key="8">
    <source>
        <dbReference type="EMBL" id="MFD1002196.1"/>
    </source>
</evidence>
<dbReference type="InterPro" id="IPR002052">
    <property type="entry name" value="DNA_methylase_N6_adenine_CS"/>
</dbReference>
<evidence type="ECO:0000256" key="5">
    <source>
        <dbReference type="HAMAP-Rule" id="MF_02126"/>
    </source>
</evidence>
<comment type="caution">
    <text evidence="5">Lacks conserved residue(s) required for the propagation of feature annotation.</text>
</comment>
<dbReference type="Proteomes" id="UP001597112">
    <property type="component" value="Unassembled WGS sequence"/>
</dbReference>
<comment type="similarity">
    <text evidence="5">Belongs to the protein N5-glutamine methyltransferase family. PrmC subfamily.</text>
</comment>
<dbReference type="Gene3D" id="3.40.50.150">
    <property type="entry name" value="Vaccinia Virus protein VP39"/>
    <property type="match status" value="1"/>
</dbReference>
<dbReference type="NCBIfam" id="TIGR03534">
    <property type="entry name" value="RF_mod_PrmC"/>
    <property type="match status" value="1"/>
</dbReference>
<dbReference type="GO" id="GO:0032259">
    <property type="term" value="P:methylation"/>
    <property type="evidence" value="ECO:0007669"/>
    <property type="project" value="UniProtKB-KW"/>
</dbReference>
<feature type="domain" description="Methyltransferase small" evidence="6">
    <location>
        <begin position="111"/>
        <end position="198"/>
    </location>
</feature>
<dbReference type="RefSeq" id="WP_377583068.1">
    <property type="nucleotide sequence ID" value="NZ_JBHTKA010000008.1"/>
</dbReference>
<dbReference type="InterPro" id="IPR019874">
    <property type="entry name" value="RF_methyltr_PrmC"/>
</dbReference>
<keyword evidence="1 5" id="KW-0489">Methyltransferase</keyword>
<dbReference type="CDD" id="cd02440">
    <property type="entry name" value="AdoMet_MTases"/>
    <property type="match status" value="1"/>
</dbReference>
<dbReference type="InterPro" id="IPR050320">
    <property type="entry name" value="N5-glutamine_MTase"/>
</dbReference>
<feature type="binding site" evidence="5">
    <location>
        <begin position="124"/>
        <end position="128"/>
    </location>
    <ligand>
        <name>S-adenosyl-L-methionine</name>
        <dbReference type="ChEBI" id="CHEBI:59789"/>
    </ligand>
</feature>
<dbReference type="NCBIfam" id="TIGR00536">
    <property type="entry name" value="hemK_fam"/>
    <property type="match status" value="1"/>
</dbReference>
<evidence type="ECO:0000256" key="1">
    <source>
        <dbReference type="ARBA" id="ARBA00022603"/>
    </source>
</evidence>
<dbReference type="EMBL" id="JBHTKA010000008">
    <property type="protein sequence ID" value="MFD1002196.1"/>
    <property type="molecule type" value="Genomic_DNA"/>
</dbReference>
<proteinExistence type="inferred from homology"/>
<dbReference type="InterPro" id="IPR040758">
    <property type="entry name" value="PrmC_N"/>
</dbReference>
<keyword evidence="3 5" id="KW-0949">S-adenosyl-L-methionine</keyword>
<organism evidence="8 9">
    <name type="scientific">Ohtaekwangia kribbensis</name>
    <dbReference type="NCBI Taxonomy" id="688913"/>
    <lineage>
        <taxon>Bacteria</taxon>
        <taxon>Pseudomonadati</taxon>
        <taxon>Bacteroidota</taxon>
        <taxon>Cytophagia</taxon>
        <taxon>Cytophagales</taxon>
        <taxon>Fulvivirgaceae</taxon>
        <taxon>Ohtaekwangia</taxon>
    </lineage>
</organism>
<evidence type="ECO:0000256" key="3">
    <source>
        <dbReference type="ARBA" id="ARBA00022691"/>
    </source>
</evidence>
<dbReference type="InterPro" id="IPR007848">
    <property type="entry name" value="Small_mtfrase_dom"/>
</dbReference>
<accession>A0ABW3KAF0</accession>
<dbReference type="HAMAP" id="MF_02126">
    <property type="entry name" value="RF_methyltr_PrmC"/>
    <property type="match status" value="1"/>
</dbReference>
<dbReference type="GO" id="GO:0102559">
    <property type="term" value="F:peptide chain release factor N(5)-glutamine methyltransferase activity"/>
    <property type="evidence" value="ECO:0007669"/>
    <property type="project" value="UniProtKB-EC"/>
</dbReference>
<comment type="catalytic activity">
    <reaction evidence="4 5">
        <text>L-glutaminyl-[peptide chain release factor] + S-adenosyl-L-methionine = N(5)-methyl-L-glutaminyl-[peptide chain release factor] + S-adenosyl-L-homocysteine + H(+)</text>
        <dbReference type="Rhea" id="RHEA:42896"/>
        <dbReference type="Rhea" id="RHEA-COMP:10271"/>
        <dbReference type="Rhea" id="RHEA-COMP:10272"/>
        <dbReference type="ChEBI" id="CHEBI:15378"/>
        <dbReference type="ChEBI" id="CHEBI:30011"/>
        <dbReference type="ChEBI" id="CHEBI:57856"/>
        <dbReference type="ChEBI" id="CHEBI:59789"/>
        <dbReference type="ChEBI" id="CHEBI:61891"/>
        <dbReference type="EC" id="2.1.1.297"/>
    </reaction>
</comment>
<evidence type="ECO:0000259" key="6">
    <source>
        <dbReference type="Pfam" id="PF05175"/>
    </source>
</evidence>
<sequence length="284" mass="31894">MKNSKTVFQDFIANITLKESTDEIRSIAYLVFAKILRLDRTDILAAKPLALDQEQEKELYTIAQRINKHEPIQYILGEAEFFGRMFKVNSAVLIPRPETEYLIHEILHHTNLYKNHAPHILDIGTGSGCIPVTIKKELPEASVTATDISTEALAIAKENALMLNASVEFLQHDILTQNIPLGRLDVVVSNPPYIAQTEGALMNRNVLQYEPHLALFVPDDDALKFYKAIAVKAYEVLNDGGLLIVEINERFGHETAAIFKANHFHDVAIMKDLDGKDRIVKGIV</sequence>